<feature type="region of interest" description="Disordered" evidence="2">
    <location>
        <begin position="1"/>
        <end position="27"/>
    </location>
</feature>
<evidence type="ECO:0000313" key="3">
    <source>
        <dbReference type="EMBL" id="KNE71920.1"/>
    </source>
</evidence>
<dbReference type="Proteomes" id="UP000054350">
    <property type="component" value="Unassembled WGS sequence"/>
</dbReference>
<dbReference type="AlphaFoldDB" id="A0A0L0TB30"/>
<gene>
    <name evidence="3" type="ORF">AMAG_16344</name>
</gene>
<feature type="compositionally biased region" description="Basic residues" evidence="2">
    <location>
        <begin position="1"/>
        <end position="11"/>
    </location>
</feature>
<dbReference type="VEuPathDB" id="FungiDB:AMAG_16344"/>
<feature type="region of interest" description="Disordered" evidence="2">
    <location>
        <begin position="45"/>
        <end position="76"/>
    </location>
</feature>
<sequence>MAHVPQQHHRTGPQDPTHGGLKGHEQSGTTTIDLLAPAFTNQQPEMLLPKPGLAPKEQGPLETGDLSNTPQGNHYQLSPREVAKFPAPLSSLADGLPEWESREVVGPDAATEAAGAHPITVAGTHHTVDALASGMAAPTASALPSTSTIDLATPKKTHMVPGVSSVQPYPAHLAKPGDPTKPARGRPCAITPQDEATRVKKAILKRRNVEHARKHRARKAAALEGTSTALNEMQVRFGVLCWQYVALSAERDTNVRQAKAKEISLCNDITTITTQRNTLLAENAKLNEKIRDLEMELLFTELTNCK</sequence>
<reference evidence="3 4" key="1">
    <citation type="submission" date="2009-11" db="EMBL/GenBank/DDBJ databases">
        <title>Annotation of Allomyces macrogynus ATCC 38327.</title>
        <authorList>
            <consortium name="The Broad Institute Genome Sequencing Platform"/>
            <person name="Russ C."/>
            <person name="Cuomo C."/>
            <person name="Burger G."/>
            <person name="Gray M.W."/>
            <person name="Holland P.W.H."/>
            <person name="King N."/>
            <person name="Lang F.B.F."/>
            <person name="Roger A.J."/>
            <person name="Ruiz-Trillo I."/>
            <person name="Young S.K."/>
            <person name="Zeng Q."/>
            <person name="Gargeya S."/>
            <person name="Fitzgerald M."/>
            <person name="Haas B."/>
            <person name="Abouelleil A."/>
            <person name="Alvarado L."/>
            <person name="Arachchi H.M."/>
            <person name="Berlin A."/>
            <person name="Chapman S.B."/>
            <person name="Gearin G."/>
            <person name="Goldberg J."/>
            <person name="Griggs A."/>
            <person name="Gujja S."/>
            <person name="Hansen M."/>
            <person name="Heiman D."/>
            <person name="Howarth C."/>
            <person name="Larimer J."/>
            <person name="Lui A."/>
            <person name="MacDonald P.J.P."/>
            <person name="McCowen C."/>
            <person name="Montmayeur A."/>
            <person name="Murphy C."/>
            <person name="Neiman D."/>
            <person name="Pearson M."/>
            <person name="Priest M."/>
            <person name="Roberts A."/>
            <person name="Saif S."/>
            <person name="Shea T."/>
            <person name="Sisk P."/>
            <person name="Stolte C."/>
            <person name="Sykes S."/>
            <person name="Wortman J."/>
            <person name="Nusbaum C."/>
            <person name="Birren B."/>
        </authorList>
    </citation>
    <scope>NUCLEOTIDE SEQUENCE [LARGE SCALE GENOMIC DNA]</scope>
    <source>
        <strain evidence="3 4">ATCC 38327</strain>
    </source>
</reference>
<proteinExistence type="predicted"/>
<keyword evidence="1" id="KW-0175">Coiled coil</keyword>
<evidence type="ECO:0000256" key="1">
    <source>
        <dbReference type="SAM" id="Coils"/>
    </source>
</evidence>
<keyword evidence="4" id="KW-1185">Reference proteome</keyword>
<name>A0A0L0TB30_ALLM3</name>
<protein>
    <recommendedName>
        <fullName evidence="5">BZIP domain-containing protein</fullName>
    </recommendedName>
</protein>
<accession>A0A0L0TB30</accession>
<evidence type="ECO:0000313" key="4">
    <source>
        <dbReference type="Proteomes" id="UP000054350"/>
    </source>
</evidence>
<evidence type="ECO:0000256" key="2">
    <source>
        <dbReference type="SAM" id="MobiDB-lite"/>
    </source>
</evidence>
<feature type="coiled-coil region" evidence="1">
    <location>
        <begin position="276"/>
        <end position="303"/>
    </location>
</feature>
<dbReference type="EMBL" id="GG745375">
    <property type="protein sequence ID" value="KNE71920.1"/>
    <property type="molecule type" value="Genomic_DNA"/>
</dbReference>
<reference evidence="4" key="2">
    <citation type="submission" date="2009-11" db="EMBL/GenBank/DDBJ databases">
        <title>The Genome Sequence of Allomyces macrogynus strain ATCC 38327.</title>
        <authorList>
            <consortium name="The Broad Institute Genome Sequencing Platform"/>
            <person name="Russ C."/>
            <person name="Cuomo C."/>
            <person name="Shea T."/>
            <person name="Young S.K."/>
            <person name="Zeng Q."/>
            <person name="Koehrsen M."/>
            <person name="Haas B."/>
            <person name="Borodovsky M."/>
            <person name="Guigo R."/>
            <person name="Alvarado L."/>
            <person name="Berlin A."/>
            <person name="Borenstein D."/>
            <person name="Chen Z."/>
            <person name="Engels R."/>
            <person name="Freedman E."/>
            <person name="Gellesch M."/>
            <person name="Goldberg J."/>
            <person name="Griggs A."/>
            <person name="Gujja S."/>
            <person name="Heiman D."/>
            <person name="Hepburn T."/>
            <person name="Howarth C."/>
            <person name="Jen D."/>
            <person name="Larson L."/>
            <person name="Lewis B."/>
            <person name="Mehta T."/>
            <person name="Park D."/>
            <person name="Pearson M."/>
            <person name="Roberts A."/>
            <person name="Saif S."/>
            <person name="Shenoy N."/>
            <person name="Sisk P."/>
            <person name="Stolte C."/>
            <person name="Sykes S."/>
            <person name="Walk T."/>
            <person name="White J."/>
            <person name="Yandava C."/>
            <person name="Burger G."/>
            <person name="Gray M.W."/>
            <person name="Holland P.W.H."/>
            <person name="King N."/>
            <person name="Lang F.B.F."/>
            <person name="Roger A.J."/>
            <person name="Ruiz-Trillo I."/>
            <person name="Lander E."/>
            <person name="Nusbaum C."/>
        </authorList>
    </citation>
    <scope>NUCLEOTIDE SEQUENCE [LARGE SCALE GENOMIC DNA]</scope>
    <source>
        <strain evidence="4">ATCC 38327</strain>
    </source>
</reference>
<feature type="compositionally biased region" description="Polar residues" evidence="2">
    <location>
        <begin position="65"/>
        <end position="76"/>
    </location>
</feature>
<evidence type="ECO:0008006" key="5">
    <source>
        <dbReference type="Google" id="ProtNLM"/>
    </source>
</evidence>
<organism evidence="3 4">
    <name type="scientific">Allomyces macrogynus (strain ATCC 38327)</name>
    <name type="common">Allomyces javanicus var. macrogynus</name>
    <dbReference type="NCBI Taxonomy" id="578462"/>
    <lineage>
        <taxon>Eukaryota</taxon>
        <taxon>Fungi</taxon>
        <taxon>Fungi incertae sedis</taxon>
        <taxon>Blastocladiomycota</taxon>
        <taxon>Blastocladiomycetes</taxon>
        <taxon>Blastocladiales</taxon>
        <taxon>Blastocladiaceae</taxon>
        <taxon>Allomyces</taxon>
    </lineage>
</organism>